<feature type="domain" description="HAMP" evidence="9">
    <location>
        <begin position="236"/>
        <end position="289"/>
    </location>
</feature>
<dbReference type="PROSITE" id="PS50111">
    <property type="entry name" value="CHEMOTAXIS_TRANSDUC_2"/>
    <property type="match status" value="1"/>
</dbReference>
<dbReference type="KEGG" id="pbd:PBOR_05710"/>
<dbReference type="Pfam" id="PF00672">
    <property type="entry name" value="HAMP"/>
    <property type="match status" value="1"/>
</dbReference>
<evidence type="ECO:0000256" key="4">
    <source>
        <dbReference type="ARBA" id="ARBA00023224"/>
    </source>
</evidence>
<evidence type="ECO:0000256" key="1">
    <source>
        <dbReference type="ARBA" id="ARBA00004236"/>
    </source>
</evidence>
<organism evidence="10 11">
    <name type="scientific">Paenibacillus borealis</name>
    <dbReference type="NCBI Taxonomy" id="160799"/>
    <lineage>
        <taxon>Bacteria</taxon>
        <taxon>Bacillati</taxon>
        <taxon>Bacillota</taxon>
        <taxon>Bacilli</taxon>
        <taxon>Bacillales</taxon>
        <taxon>Paenibacillaceae</taxon>
        <taxon>Paenibacillus</taxon>
    </lineage>
</organism>
<dbReference type="InterPro" id="IPR024478">
    <property type="entry name" value="HlyB_4HB_MCP"/>
</dbReference>
<comment type="subcellular location">
    <subcellularLocation>
        <location evidence="1">Cell membrane</location>
    </subcellularLocation>
</comment>
<proteinExistence type="inferred from homology"/>
<accession>A0A089MIV5</accession>
<dbReference type="OrthoDB" id="358716at2"/>
<dbReference type="InterPro" id="IPR003660">
    <property type="entry name" value="HAMP_dom"/>
</dbReference>
<dbReference type="HOGENOM" id="CLU_000445_107_27_9"/>
<keyword evidence="2" id="KW-1003">Cell membrane</keyword>
<keyword evidence="11" id="KW-1185">Reference proteome</keyword>
<dbReference type="CDD" id="cd06225">
    <property type="entry name" value="HAMP"/>
    <property type="match status" value="1"/>
</dbReference>
<dbReference type="SUPFAM" id="SSF58104">
    <property type="entry name" value="Methyl-accepting chemotaxis protein (MCP) signaling domain"/>
    <property type="match status" value="1"/>
</dbReference>
<dbReference type="GO" id="GO:0007165">
    <property type="term" value="P:signal transduction"/>
    <property type="evidence" value="ECO:0007669"/>
    <property type="project" value="UniProtKB-KW"/>
</dbReference>
<dbReference type="GO" id="GO:0005886">
    <property type="term" value="C:plasma membrane"/>
    <property type="evidence" value="ECO:0007669"/>
    <property type="project" value="UniProtKB-SubCell"/>
</dbReference>
<dbReference type="PROSITE" id="PS50885">
    <property type="entry name" value="HAMP"/>
    <property type="match status" value="1"/>
</dbReference>
<comment type="similarity">
    <text evidence="5">Belongs to the methyl-accepting chemotaxis (MCP) protein family.</text>
</comment>
<dbReference type="RefSeq" id="WP_042210819.1">
    <property type="nucleotide sequence ID" value="NZ_CP009285.1"/>
</dbReference>
<sequence length="594" mass="64078">MGKGQQLRNAVKKWVSGARKVRQTALAKGSKSIGFKIASGYAALAVLVLVTGGVSLYQMNGMQKNTGNIINQSIPALDKIHNVNYLTEHVMAISMQHILSTDSAEKSTLAEERAKFIRKVSDTLKEYKLTLRGEQELGQLQSLVGKWGEFLTVNNQAILLSSSNDEELALEVSHKGIAAFNSMQVDLDALVAHTQDEAASEGKVSQKIFHTSLTLSIVTVLIVLVVIGMINMVIRKTMINPLKKVTAHLQRISGGDLTAEDTLIGNRDEIGQLAKTVNETNRTLLEMVNRIRNVSEVISEQGDELMHTISDTKEGSSQIALTMEELAKASGSQAEAAVDASKAVEELNALIENFAGRGTDLSLHSEQVRQKGEKGRALMESSVAQMNQIADAVSQSMETVEELNRKNEGIFRLVGSIRSISEQTHLLAINAAIEAARAGDSGRGFAVVAQEVRKLSEDVQRTVAEITGITQGIQHDSKAMVEQLRGGVAKTEEGSRQIVETGEALAEINGSVGVMALTVEDMGKDLEQMTGASETMNEFSQHISALAQQSAAGVEETSASAHEQLSATTEVANGIEHLKLLLTELKESVTRFQV</sequence>
<evidence type="ECO:0000313" key="11">
    <source>
        <dbReference type="Proteomes" id="UP000029518"/>
    </source>
</evidence>
<reference evidence="10" key="1">
    <citation type="submission" date="2014-08" db="EMBL/GenBank/DDBJ databases">
        <title>Comparative genomics of the Paenibacillus odorifer group.</title>
        <authorList>
            <person name="den Bakker H.C."/>
            <person name="Tsai Y.-C.Y.-C."/>
            <person name="Martin N."/>
            <person name="Korlach J."/>
            <person name="Wiedmann M."/>
        </authorList>
    </citation>
    <scope>NUCLEOTIDE SEQUENCE [LARGE SCALE GENOMIC DNA]</scope>
    <source>
        <strain evidence="10">DSM 13188</strain>
    </source>
</reference>
<feature type="domain" description="Methyl-accepting transducer" evidence="8">
    <location>
        <begin position="308"/>
        <end position="558"/>
    </location>
</feature>
<evidence type="ECO:0000256" key="3">
    <source>
        <dbReference type="ARBA" id="ARBA00023136"/>
    </source>
</evidence>
<name>A0A089MIV5_PAEBO</name>
<evidence type="ECO:0000256" key="5">
    <source>
        <dbReference type="ARBA" id="ARBA00029447"/>
    </source>
</evidence>
<evidence type="ECO:0008006" key="12">
    <source>
        <dbReference type="Google" id="ProtNLM"/>
    </source>
</evidence>
<dbReference type="SMART" id="SM00283">
    <property type="entry name" value="MA"/>
    <property type="match status" value="1"/>
</dbReference>
<gene>
    <name evidence="10" type="ORF">PBOR_05710</name>
</gene>
<keyword evidence="7" id="KW-1133">Transmembrane helix</keyword>
<evidence type="ECO:0000259" key="8">
    <source>
        <dbReference type="PROSITE" id="PS50111"/>
    </source>
</evidence>
<keyword evidence="7" id="KW-0812">Transmembrane</keyword>
<feature type="transmembrane region" description="Helical" evidence="7">
    <location>
        <begin position="38"/>
        <end position="57"/>
    </location>
</feature>
<dbReference type="Pfam" id="PF00015">
    <property type="entry name" value="MCPsignal"/>
    <property type="match status" value="1"/>
</dbReference>
<feature type="transmembrane region" description="Helical" evidence="7">
    <location>
        <begin position="213"/>
        <end position="234"/>
    </location>
</feature>
<dbReference type="Gene3D" id="1.10.287.950">
    <property type="entry name" value="Methyl-accepting chemotaxis protein"/>
    <property type="match status" value="1"/>
</dbReference>
<evidence type="ECO:0000259" key="9">
    <source>
        <dbReference type="PROSITE" id="PS50885"/>
    </source>
</evidence>
<dbReference type="Proteomes" id="UP000029518">
    <property type="component" value="Chromosome"/>
</dbReference>
<dbReference type="InterPro" id="IPR004089">
    <property type="entry name" value="MCPsignal_dom"/>
</dbReference>
<evidence type="ECO:0000256" key="6">
    <source>
        <dbReference type="PROSITE-ProRule" id="PRU00284"/>
    </source>
</evidence>
<dbReference type="PANTHER" id="PTHR32089:SF112">
    <property type="entry name" value="LYSOZYME-LIKE PROTEIN-RELATED"/>
    <property type="match status" value="1"/>
</dbReference>
<dbReference type="EMBL" id="CP009285">
    <property type="protein sequence ID" value="AIQ56489.1"/>
    <property type="molecule type" value="Genomic_DNA"/>
</dbReference>
<keyword evidence="4 6" id="KW-0807">Transducer</keyword>
<evidence type="ECO:0000313" key="10">
    <source>
        <dbReference type="EMBL" id="AIQ56489.1"/>
    </source>
</evidence>
<dbReference type="Pfam" id="PF12729">
    <property type="entry name" value="4HB_MCP_1"/>
    <property type="match status" value="1"/>
</dbReference>
<keyword evidence="3 7" id="KW-0472">Membrane</keyword>
<evidence type="ECO:0000256" key="7">
    <source>
        <dbReference type="SAM" id="Phobius"/>
    </source>
</evidence>
<dbReference type="AlphaFoldDB" id="A0A089MIV5"/>
<dbReference type="SMART" id="SM00304">
    <property type="entry name" value="HAMP"/>
    <property type="match status" value="1"/>
</dbReference>
<evidence type="ECO:0000256" key="2">
    <source>
        <dbReference type="ARBA" id="ARBA00022475"/>
    </source>
</evidence>
<dbReference type="PANTHER" id="PTHR32089">
    <property type="entry name" value="METHYL-ACCEPTING CHEMOTAXIS PROTEIN MCPB"/>
    <property type="match status" value="1"/>
</dbReference>
<protein>
    <recommendedName>
        <fullName evidence="12">Methyl-accepting chemotaxis protein</fullName>
    </recommendedName>
</protein>